<name>A0AAV4I234_9GAST</name>
<reference evidence="1 2" key="1">
    <citation type="journal article" date="2021" name="Elife">
        <title>Chloroplast acquisition without the gene transfer in kleptoplastic sea slugs, Plakobranchus ocellatus.</title>
        <authorList>
            <person name="Maeda T."/>
            <person name="Takahashi S."/>
            <person name="Yoshida T."/>
            <person name="Shimamura S."/>
            <person name="Takaki Y."/>
            <person name="Nagai Y."/>
            <person name="Toyoda A."/>
            <person name="Suzuki Y."/>
            <person name="Arimoto A."/>
            <person name="Ishii H."/>
            <person name="Satoh N."/>
            <person name="Nishiyama T."/>
            <person name="Hasebe M."/>
            <person name="Maruyama T."/>
            <person name="Minagawa J."/>
            <person name="Obokata J."/>
            <person name="Shigenobu S."/>
        </authorList>
    </citation>
    <scope>NUCLEOTIDE SEQUENCE [LARGE SCALE GENOMIC DNA]</scope>
</reference>
<dbReference type="AlphaFoldDB" id="A0AAV4I234"/>
<organism evidence="1 2">
    <name type="scientific">Elysia marginata</name>
    <dbReference type="NCBI Taxonomy" id="1093978"/>
    <lineage>
        <taxon>Eukaryota</taxon>
        <taxon>Metazoa</taxon>
        <taxon>Spiralia</taxon>
        <taxon>Lophotrochozoa</taxon>
        <taxon>Mollusca</taxon>
        <taxon>Gastropoda</taxon>
        <taxon>Heterobranchia</taxon>
        <taxon>Euthyneura</taxon>
        <taxon>Panpulmonata</taxon>
        <taxon>Sacoglossa</taxon>
        <taxon>Placobranchoidea</taxon>
        <taxon>Plakobranchidae</taxon>
        <taxon>Elysia</taxon>
    </lineage>
</organism>
<evidence type="ECO:0000313" key="2">
    <source>
        <dbReference type="Proteomes" id="UP000762676"/>
    </source>
</evidence>
<comment type="caution">
    <text evidence="1">The sequence shown here is derived from an EMBL/GenBank/DDBJ whole genome shotgun (WGS) entry which is preliminary data.</text>
</comment>
<proteinExistence type="predicted"/>
<dbReference type="Proteomes" id="UP000762676">
    <property type="component" value="Unassembled WGS sequence"/>
</dbReference>
<sequence length="99" mass="10378">MKYSLVPLCTFARGKDNFTSSPLTNIDKATGLSAVAISLPDVGPCGLCYHSPSSQEPVDTGCEGLQLLQLTPGGVAKGLVAPSPMLKTVFSVQRWAVLK</sequence>
<keyword evidence="2" id="KW-1185">Reference proteome</keyword>
<accession>A0AAV4I234</accession>
<protein>
    <submittedName>
        <fullName evidence="1">Uncharacterized protein</fullName>
    </submittedName>
</protein>
<gene>
    <name evidence="1" type="ORF">ElyMa_006499300</name>
</gene>
<dbReference type="EMBL" id="BMAT01013039">
    <property type="protein sequence ID" value="GFS04589.1"/>
    <property type="molecule type" value="Genomic_DNA"/>
</dbReference>
<evidence type="ECO:0000313" key="1">
    <source>
        <dbReference type="EMBL" id="GFS04589.1"/>
    </source>
</evidence>